<sequence>MAGDGLTRFLGDTPLRVILRLTFLSLVVGVILSALDLDPLGVIDLVLSFIERLWNMGFNAVEQVGQYLVLGAVIVVPIWLISRILSARGR</sequence>
<dbReference type="AlphaFoldDB" id="A0A7X5J9T0"/>
<reference evidence="2" key="1">
    <citation type="submission" date="2020-01" db="EMBL/GenBank/DDBJ databases">
        <authorList>
            <person name="Fang Y."/>
            <person name="Sun R."/>
            <person name="Nie L."/>
            <person name="He J."/>
            <person name="Hao L."/>
            <person name="Wang L."/>
            <person name="Su S."/>
            <person name="Lv E."/>
            <person name="Zhang Z."/>
            <person name="Xie R."/>
            <person name="Liu H."/>
        </authorList>
    </citation>
    <scope>NUCLEOTIDE SEQUENCE [LARGE SCALE GENOMIC DNA]</scope>
    <source>
        <strain evidence="2">XCT-53</strain>
    </source>
</reference>
<organism evidence="1 2">
    <name type="scientific">Pannonibacter tanglangensis</name>
    <dbReference type="NCBI Taxonomy" id="2750084"/>
    <lineage>
        <taxon>Bacteria</taxon>
        <taxon>Pseudomonadati</taxon>
        <taxon>Pseudomonadota</taxon>
        <taxon>Alphaproteobacteria</taxon>
        <taxon>Hyphomicrobiales</taxon>
        <taxon>Stappiaceae</taxon>
        <taxon>Pannonibacter</taxon>
    </lineage>
</organism>
<evidence type="ECO:0000313" key="1">
    <source>
        <dbReference type="EMBL" id="NBN78811.1"/>
    </source>
</evidence>
<dbReference type="Proteomes" id="UP000586722">
    <property type="component" value="Unassembled WGS sequence"/>
</dbReference>
<keyword evidence="2" id="KW-1185">Reference proteome</keyword>
<name>A0A7X5J9T0_9HYPH</name>
<dbReference type="Pfam" id="PF20061">
    <property type="entry name" value="DUF6460"/>
    <property type="match status" value="1"/>
</dbReference>
<protein>
    <submittedName>
        <fullName evidence="1">Integrase</fullName>
    </submittedName>
</protein>
<dbReference type="RefSeq" id="WP_161676284.1">
    <property type="nucleotide sequence ID" value="NZ_JAABLP010000003.1"/>
</dbReference>
<dbReference type="InterPro" id="IPR045594">
    <property type="entry name" value="DUF6460"/>
</dbReference>
<evidence type="ECO:0000313" key="2">
    <source>
        <dbReference type="Proteomes" id="UP000586722"/>
    </source>
</evidence>
<accession>A0A7X5J9T0</accession>
<gene>
    <name evidence="1" type="ORF">GWI72_11080</name>
</gene>
<comment type="caution">
    <text evidence="1">The sequence shown here is derived from an EMBL/GenBank/DDBJ whole genome shotgun (WGS) entry which is preliminary data.</text>
</comment>
<proteinExistence type="predicted"/>
<dbReference type="EMBL" id="JAABLQ010000001">
    <property type="protein sequence ID" value="NBN78811.1"/>
    <property type="molecule type" value="Genomic_DNA"/>
</dbReference>